<dbReference type="OrthoDB" id="17754at2759"/>
<dbReference type="PROSITE" id="PS50015">
    <property type="entry name" value="SAP_B"/>
    <property type="match status" value="1"/>
</dbReference>
<evidence type="ECO:0000259" key="3">
    <source>
        <dbReference type="PROSITE" id="PS50015"/>
    </source>
</evidence>
<organism evidence="4 5">
    <name type="scientific">Candidula unifasciata</name>
    <dbReference type="NCBI Taxonomy" id="100452"/>
    <lineage>
        <taxon>Eukaryota</taxon>
        <taxon>Metazoa</taxon>
        <taxon>Spiralia</taxon>
        <taxon>Lophotrochozoa</taxon>
        <taxon>Mollusca</taxon>
        <taxon>Gastropoda</taxon>
        <taxon>Heterobranchia</taxon>
        <taxon>Euthyneura</taxon>
        <taxon>Panpulmonata</taxon>
        <taxon>Eupulmonata</taxon>
        <taxon>Stylommatophora</taxon>
        <taxon>Helicina</taxon>
        <taxon>Helicoidea</taxon>
        <taxon>Geomitridae</taxon>
        <taxon>Candidula</taxon>
    </lineage>
</organism>
<proteinExistence type="predicted"/>
<name>A0A8S3YCQ4_9EUPU</name>
<accession>A0A8S3YCQ4</accession>
<evidence type="ECO:0000313" key="5">
    <source>
        <dbReference type="Proteomes" id="UP000678393"/>
    </source>
</evidence>
<comment type="caution">
    <text evidence="4">The sequence shown here is derived from an EMBL/GenBank/DDBJ whole genome shotgun (WGS) entry which is preliminary data.</text>
</comment>
<evidence type="ECO:0000313" key="4">
    <source>
        <dbReference type="EMBL" id="CAG5114757.1"/>
    </source>
</evidence>
<keyword evidence="5" id="KW-1185">Reference proteome</keyword>
<feature type="signal peptide" evidence="2">
    <location>
        <begin position="1"/>
        <end position="23"/>
    </location>
</feature>
<dbReference type="InterPro" id="IPR008139">
    <property type="entry name" value="SaposinB_dom"/>
</dbReference>
<dbReference type="AlphaFoldDB" id="A0A8S3YCQ4"/>
<dbReference type="SMART" id="SM00741">
    <property type="entry name" value="SapB"/>
    <property type="match status" value="1"/>
</dbReference>
<reference evidence="4" key="1">
    <citation type="submission" date="2021-04" db="EMBL/GenBank/DDBJ databases">
        <authorList>
            <consortium name="Molecular Ecology Group"/>
        </authorList>
    </citation>
    <scope>NUCLEOTIDE SEQUENCE</scope>
</reference>
<protein>
    <recommendedName>
        <fullName evidence="3">Saposin B-type domain-containing protein</fullName>
    </recommendedName>
</protein>
<dbReference type="PROSITE" id="PS51257">
    <property type="entry name" value="PROKAR_LIPOPROTEIN"/>
    <property type="match status" value="1"/>
</dbReference>
<sequence>MGKRKAFITICAVLFSILTVSCSLPGVQKSLRFQGQQSHRPVASKTLRADLCPLCIQFTDEALDVLLNIILNSGIVGSCGVLCNALEQKTGSKVIGAVCNILCDIAGIKEFIKIIEQADLDPIYFCELLKVCAVFDGGDATITKIIVSPQTGPQEICNGECGSKHPHSKVNDHKETNFTITG</sequence>
<keyword evidence="2" id="KW-0732">Signal</keyword>
<evidence type="ECO:0000256" key="1">
    <source>
        <dbReference type="ARBA" id="ARBA00023157"/>
    </source>
</evidence>
<dbReference type="Proteomes" id="UP000678393">
    <property type="component" value="Unassembled WGS sequence"/>
</dbReference>
<feature type="chain" id="PRO_5035839516" description="Saposin B-type domain-containing protein" evidence="2">
    <location>
        <begin position="24"/>
        <end position="182"/>
    </location>
</feature>
<keyword evidence="1" id="KW-1015">Disulfide bond</keyword>
<evidence type="ECO:0000256" key="2">
    <source>
        <dbReference type="SAM" id="SignalP"/>
    </source>
</evidence>
<feature type="domain" description="Saposin B-type" evidence="3">
    <location>
        <begin position="48"/>
        <end position="136"/>
    </location>
</feature>
<dbReference type="EMBL" id="CAJHNH020000034">
    <property type="protein sequence ID" value="CAG5114757.1"/>
    <property type="molecule type" value="Genomic_DNA"/>
</dbReference>
<gene>
    <name evidence="4" type="ORF">CUNI_LOCUS315</name>
</gene>